<evidence type="ECO:0000313" key="5">
    <source>
        <dbReference type="EMBL" id="PWR16048.1"/>
    </source>
</evidence>
<proteinExistence type="predicted"/>
<keyword evidence="2 5" id="KW-0378">Hydrolase</keyword>
<comment type="cofactor">
    <cofactor evidence="1">
        <name>Mg(2+)</name>
        <dbReference type="ChEBI" id="CHEBI:18420"/>
    </cofactor>
</comment>
<evidence type="ECO:0000256" key="2">
    <source>
        <dbReference type="ARBA" id="ARBA00022801"/>
    </source>
</evidence>
<organism evidence="5 6">
    <name type="scientific">Micromonospora sicca</name>
    <dbReference type="NCBI Taxonomy" id="2202420"/>
    <lineage>
        <taxon>Bacteria</taxon>
        <taxon>Bacillati</taxon>
        <taxon>Actinomycetota</taxon>
        <taxon>Actinomycetes</taxon>
        <taxon>Micromonosporales</taxon>
        <taxon>Micromonosporaceae</taxon>
        <taxon>Micromonospora</taxon>
    </lineage>
</organism>
<gene>
    <name evidence="5" type="ORF">DKT69_07735</name>
</gene>
<dbReference type="SUPFAM" id="SSF55811">
    <property type="entry name" value="Nudix"/>
    <property type="match status" value="1"/>
</dbReference>
<dbReference type="GO" id="GO:0016787">
    <property type="term" value="F:hydrolase activity"/>
    <property type="evidence" value="ECO:0007669"/>
    <property type="project" value="UniProtKB-KW"/>
</dbReference>
<protein>
    <submittedName>
        <fullName evidence="5">NUDIX hydrolase</fullName>
    </submittedName>
</protein>
<dbReference type="InterPro" id="IPR000086">
    <property type="entry name" value="NUDIX_hydrolase_dom"/>
</dbReference>
<sequence>MSALTWAVAAVVSDDAGRVLLCRQGRGERRWALPGGRLRREESPAAAVLRNIRTETGWDVQIVDLVGLYRLSDRGTAPPPAGRCGPLPDVLVHVFRARVTAGTPTADPTGGCHLGWHAPADLPDAVTPITRTAVIDALAGRSGVLRDAGREPARPATAPSVGESGRGPGATPGAGPGAGPGGRGASGDPVAPGQRAEPDDSPAARR</sequence>
<evidence type="ECO:0000256" key="3">
    <source>
        <dbReference type="SAM" id="MobiDB-lite"/>
    </source>
</evidence>
<reference evidence="5 6" key="1">
    <citation type="submission" date="2018-05" db="EMBL/GenBank/DDBJ databases">
        <title>Micromonosporas from Atacama Desert.</title>
        <authorList>
            <person name="Carro L."/>
            <person name="Golinska P."/>
            <person name="Klenk H.-P."/>
            <person name="Goodfellow M."/>
        </authorList>
    </citation>
    <scope>NUCLEOTIDE SEQUENCE [LARGE SCALE GENOMIC DNA]</scope>
    <source>
        <strain evidence="5 6">4G51</strain>
    </source>
</reference>
<dbReference type="Pfam" id="PF00293">
    <property type="entry name" value="NUDIX"/>
    <property type="match status" value="1"/>
</dbReference>
<dbReference type="PROSITE" id="PS51462">
    <property type="entry name" value="NUDIX"/>
    <property type="match status" value="1"/>
</dbReference>
<feature type="domain" description="Nudix hydrolase" evidence="4">
    <location>
        <begin position="3"/>
        <end position="139"/>
    </location>
</feature>
<dbReference type="PANTHER" id="PTHR43046:SF16">
    <property type="entry name" value="ADP-RIBOSE PYROPHOSPHATASE YJHB-RELATED"/>
    <property type="match status" value="1"/>
</dbReference>
<accession>A0A317DN50</accession>
<dbReference type="Proteomes" id="UP000246050">
    <property type="component" value="Unassembled WGS sequence"/>
</dbReference>
<dbReference type="Gene3D" id="3.90.79.10">
    <property type="entry name" value="Nucleoside Triphosphate Pyrophosphohydrolase"/>
    <property type="match status" value="1"/>
</dbReference>
<evidence type="ECO:0000256" key="1">
    <source>
        <dbReference type="ARBA" id="ARBA00001946"/>
    </source>
</evidence>
<dbReference type="EMBL" id="QGKS01000155">
    <property type="protein sequence ID" value="PWR16048.1"/>
    <property type="molecule type" value="Genomic_DNA"/>
</dbReference>
<dbReference type="RefSeq" id="WP_109800889.1">
    <property type="nucleotide sequence ID" value="NZ_QGKS01000155.1"/>
</dbReference>
<evidence type="ECO:0000259" key="4">
    <source>
        <dbReference type="PROSITE" id="PS51462"/>
    </source>
</evidence>
<dbReference type="InterPro" id="IPR015797">
    <property type="entry name" value="NUDIX_hydrolase-like_dom_sf"/>
</dbReference>
<comment type="caution">
    <text evidence="5">The sequence shown here is derived from an EMBL/GenBank/DDBJ whole genome shotgun (WGS) entry which is preliminary data.</text>
</comment>
<dbReference type="OrthoDB" id="4247482at2"/>
<name>A0A317DN50_9ACTN</name>
<dbReference type="AlphaFoldDB" id="A0A317DN50"/>
<feature type="region of interest" description="Disordered" evidence="3">
    <location>
        <begin position="145"/>
        <end position="206"/>
    </location>
</feature>
<evidence type="ECO:0000313" key="6">
    <source>
        <dbReference type="Proteomes" id="UP000246050"/>
    </source>
</evidence>
<feature type="compositionally biased region" description="Gly residues" evidence="3">
    <location>
        <begin position="164"/>
        <end position="185"/>
    </location>
</feature>
<dbReference type="CDD" id="cd02883">
    <property type="entry name" value="NUDIX_Hydrolase"/>
    <property type="match status" value="1"/>
</dbReference>
<dbReference type="PANTHER" id="PTHR43046">
    <property type="entry name" value="GDP-MANNOSE MANNOSYL HYDROLASE"/>
    <property type="match status" value="1"/>
</dbReference>